<dbReference type="RefSeq" id="WP_130830343.1">
    <property type="nucleotide sequence ID" value="NZ_SDIK01000012.1"/>
</dbReference>
<organism evidence="2 3">
    <name type="scientific">Prevotella brunnea</name>
    <dbReference type="NCBI Taxonomy" id="2508867"/>
    <lineage>
        <taxon>Bacteria</taxon>
        <taxon>Pseudomonadati</taxon>
        <taxon>Bacteroidota</taxon>
        <taxon>Bacteroidia</taxon>
        <taxon>Bacteroidales</taxon>
        <taxon>Prevotellaceae</taxon>
        <taxon>Prevotella</taxon>
    </lineage>
</organism>
<dbReference type="Proteomes" id="UP000321612">
    <property type="component" value="Unassembled WGS sequence"/>
</dbReference>
<reference evidence="3" key="1">
    <citation type="submission" date="2019-05" db="EMBL/GenBank/DDBJ databases">
        <title>Prevotella brunnea sp. nov., isolated from a wound of a patient.</title>
        <authorList>
            <person name="Buhl M."/>
        </authorList>
    </citation>
    <scope>NUCLEOTIDE SEQUENCE [LARGE SCALE GENOMIC DNA]</scope>
    <source>
        <strain evidence="3">A2672</strain>
    </source>
</reference>
<evidence type="ECO:0000313" key="2">
    <source>
        <dbReference type="EMBL" id="TXJ63062.1"/>
    </source>
</evidence>
<evidence type="ECO:0000313" key="3">
    <source>
        <dbReference type="Proteomes" id="UP000321612"/>
    </source>
</evidence>
<name>A0A5C8GPL3_9BACT</name>
<feature type="transmembrane region" description="Helical" evidence="1">
    <location>
        <begin position="77"/>
        <end position="100"/>
    </location>
</feature>
<dbReference type="AlphaFoldDB" id="A0A5C8GPL3"/>
<dbReference type="OrthoDB" id="1120636at2"/>
<keyword evidence="1" id="KW-0472">Membrane</keyword>
<evidence type="ECO:0000256" key="1">
    <source>
        <dbReference type="SAM" id="Phobius"/>
    </source>
</evidence>
<feature type="transmembrane region" description="Helical" evidence="1">
    <location>
        <begin position="106"/>
        <end position="124"/>
    </location>
</feature>
<gene>
    <name evidence="2" type="ORF">ETF27_01860</name>
</gene>
<comment type="caution">
    <text evidence="2">The sequence shown here is derived from an EMBL/GenBank/DDBJ whole genome shotgun (WGS) entry which is preliminary data.</text>
</comment>
<accession>A0A5C8GPL3</accession>
<keyword evidence="1" id="KW-0812">Transmembrane</keyword>
<proteinExistence type="predicted"/>
<keyword evidence="3" id="KW-1185">Reference proteome</keyword>
<sequence>MKGKIRHFGVIRAIEPNRIRVLIAQTSACESCRASRHCSASESKEKIIDVYNDAEQSKYKVGDGVMLVESHATGMKAVLLGFGIPFVLVILILFLCALLTDNEPVAALASLASLIPYYAILYLFRNKLRNTLNFSIEHPTRKSEQK</sequence>
<dbReference type="Pfam" id="PF04246">
    <property type="entry name" value="RseC_MucC"/>
    <property type="match status" value="1"/>
</dbReference>
<protein>
    <submittedName>
        <fullName evidence="2">RseC/MucC family positive regulator of sigma(E)</fullName>
    </submittedName>
</protein>
<dbReference type="EMBL" id="SDIK01000012">
    <property type="protein sequence ID" value="TXJ63062.1"/>
    <property type="molecule type" value="Genomic_DNA"/>
</dbReference>
<keyword evidence="1" id="KW-1133">Transmembrane helix</keyword>